<keyword evidence="2" id="KW-1185">Reference proteome</keyword>
<sequence length="34" mass="4386">MHYRVDGINFLFIMDETRFHLPHNRKIYIYLIYR</sequence>
<reference evidence="1 2" key="1">
    <citation type="submission" date="2023-07" db="EMBL/GenBank/DDBJ databases">
        <title>Sorghum-associated microbial communities from plants grown in Nebraska, USA.</title>
        <authorList>
            <person name="Schachtman D."/>
        </authorList>
    </citation>
    <scope>NUCLEOTIDE SEQUENCE [LARGE SCALE GENOMIC DNA]</scope>
    <source>
        <strain evidence="1 2">DS1314</strain>
    </source>
</reference>
<evidence type="ECO:0000313" key="1">
    <source>
        <dbReference type="EMBL" id="MDQ0171212.1"/>
    </source>
</evidence>
<evidence type="ECO:0000313" key="2">
    <source>
        <dbReference type="Proteomes" id="UP001233836"/>
    </source>
</evidence>
<protein>
    <recommendedName>
        <fullName evidence="3">Transposase</fullName>
    </recommendedName>
</protein>
<accession>A0ABT9WDX9</accession>
<evidence type="ECO:0008006" key="3">
    <source>
        <dbReference type="Google" id="ProtNLM"/>
    </source>
</evidence>
<gene>
    <name evidence="1" type="ORF">J2T19_002664</name>
</gene>
<name>A0ABT9WDX9_9BACL</name>
<proteinExistence type="predicted"/>
<organism evidence="1 2">
    <name type="scientific">Paenibacillus tundrae</name>
    <dbReference type="NCBI Taxonomy" id="528187"/>
    <lineage>
        <taxon>Bacteria</taxon>
        <taxon>Bacillati</taxon>
        <taxon>Bacillota</taxon>
        <taxon>Bacilli</taxon>
        <taxon>Bacillales</taxon>
        <taxon>Paenibacillaceae</taxon>
        <taxon>Paenibacillus</taxon>
    </lineage>
</organism>
<comment type="caution">
    <text evidence="1">The sequence shown here is derived from an EMBL/GenBank/DDBJ whole genome shotgun (WGS) entry which is preliminary data.</text>
</comment>
<dbReference type="Proteomes" id="UP001233836">
    <property type="component" value="Unassembled WGS sequence"/>
</dbReference>
<dbReference type="EMBL" id="JAUSTI010000006">
    <property type="protein sequence ID" value="MDQ0171212.1"/>
    <property type="molecule type" value="Genomic_DNA"/>
</dbReference>